<dbReference type="SMART" id="SM00966">
    <property type="entry name" value="SpoVT_AbrB"/>
    <property type="match status" value="1"/>
</dbReference>
<dbReference type="GO" id="GO:0003677">
    <property type="term" value="F:DNA binding"/>
    <property type="evidence" value="ECO:0007669"/>
    <property type="project" value="UniProtKB-KW"/>
</dbReference>
<gene>
    <name evidence="2" type="ORF">ACFPET_16110</name>
</gene>
<keyword evidence="2" id="KW-0238">DNA-binding</keyword>
<protein>
    <submittedName>
        <fullName evidence="2">AbrB/MazE/SpoVT family DNA-binding domain-containing protein</fullName>
    </submittedName>
</protein>
<dbReference type="InterPro" id="IPR007159">
    <property type="entry name" value="SpoVT-AbrB_dom"/>
</dbReference>
<feature type="domain" description="SpoVT-AbrB" evidence="1">
    <location>
        <begin position="3"/>
        <end position="49"/>
    </location>
</feature>
<evidence type="ECO:0000313" key="2">
    <source>
        <dbReference type="EMBL" id="MFC4336725.1"/>
    </source>
</evidence>
<evidence type="ECO:0000313" key="3">
    <source>
        <dbReference type="Proteomes" id="UP001595823"/>
    </source>
</evidence>
<organism evidence="2 3">
    <name type="scientific">Salininema proteolyticum</name>
    <dbReference type="NCBI Taxonomy" id="1607685"/>
    <lineage>
        <taxon>Bacteria</taxon>
        <taxon>Bacillati</taxon>
        <taxon>Actinomycetota</taxon>
        <taxon>Actinomycetes</taxon>
        <taxon>Glycomycetales</taxon>
        <taxon>Glycomycetaceae</taxon>
        <taxon>Salininema</taxon>
    </lineage>
</organism>
<evidence type="ECO:0000259" key="1">
    <source>
        <dbReference type="SMART" id="SM00966"/>
    </source>
</evidence>
<reference evidence="3" key="1">
    <citation type="journal article" date="2019" name="Int. J. Syst. Evol. Microbiol.">
        <title>The Global Catalogue of Microorganisms (GCM) 10K type strain sequencing project: providing services to taxonomists for standard genome sequencing and annotation.</title>
        <authorList>
            <consortium name="The Broad Institute Genomics Platform"/>
            <consortium name="The Broad Institute Genome Sequencing Center for Infectious Disease"/>
            <person name="Wu L."/>
            <person name="Ma J."/>
        </authorList>
    </citation>
    <scope>NUCLEOTIDE SEQUENCE [LARGE SCALE GENOMIC DNA]</scope>
    <source>
        <strain evidence="3">IBRC-M 10908</strain>
    </source>
</reference>
<sequence>MSSTITSKGQLTIPKRVREKMRLRTGTKVDFIATDHGTYEIVALTGSIQDAKGILPTPERAATLEEMDDAVAEAVAEGDNLQ</sequence>
<dbReference type="NCBIfam" id="TIGR01439">
    <property type="entry name" value="lp_hng_hel_AbrB"/>
    <property type="match status" value="1"/>
</dbReference>
<dbReference type="Proteomes" id="UP001595823">
    <property type="component" value="Unassembled WGS sequence"/>
</dbReference>
<dbReference type="EMBL" id="JBHSDK010000021">
    <property type="protein sequence ID" value="MFC4336725.1"/>
    <property type="molecule type" value="Genomic_DNA"/>
</dbReference>
<name>A0ABV8U2S6_9ACTN</name>
<keyword evidence="3" id="KW-1185">Reference proteome</keyword>
<dbReference type="SUPFAM" id="SSF89447">
    <property type="entry name" value="AbrB/MazE/MraZ-like"/>
    <property type="match status" value="1"/>
</dbReference>
<dbReference type="RefSeq" id="WP_380622921.1">
    <property type="nucleotide sequence ID" value="NZ_JBHSDK010000021.1"/>
</dbReference>
<dbReference type="InterPro" id="IPR037914">
    <property type="entry name" value="SpoVT-AbrB_sf"/>
</dbReference>
<dbReference type="Gene3D" id="2.10.260.10">
    <property type="match status" value="1"/>
</dbReference>
<comment type="caution">
    <text evidence="2">The sequence shown here is derived from an EMBL/GenBank/DDBJ whole genome shotgun (WGS) entry which is preliminary data.</text>
</comment>
<accession>A0ABV8U2S6</accession>
<proteinExistence type="predicted"/>
<dbReference type="Pfam" id="PF04014">
    <property type="entry name" value="MazE_antitoxin"/>
    <property type="match status" value="1"/>
</dbReference>